<gene>
    <name evidence="6" type="ORF">HK100_009617</name>
</gene>
<evidence type="ECO:0000256" key="3">
    <source>
        <dbReference type="ARBA" id="ARBA00023015"/>
    </source>
</evidence>
<organism evidence="6 7">
    <name type="scientific">Physocladia obscura</name>
    <dbReference type="NCBI Taxonomy" id="109957"/>
    <lineage>
        <taxon>Eukaryota</taxon>
        <taxon>Fungi</taxon>
        <taxon>Fungi incertae sedis</taxon>
        <taxon>Chytridiomycota</taxon>
        <taxon>Chytridiomycota incertae sedis</taxon>
        <taxon>Chytridiomycetes</taxon>
        <taxon>Chytridiales</taxon>
        <taxon>Chytriomycetaceae</taxon>
        <taxon>Physocladia</taxon>
    </lineage>
</organism>
<evidence type="ECO:0000256" key="2">
    <source>
        <dbReference type="ARBA" id="ARBA00022723"/>
    </source>
</evidence>
<evidence type="ECO:0000313" key="6">
    <source>
        <dbReference type="EMBL" id="KAJ3082646.1"/>
    </source>
</evidence>
<evidence type="ECO:0000256" key="5">
    <source>
        <dbReference type="ARBA" id="ARBA00023242"/>
    </source>
</evidence>
<sequence length="474" mass="52502">MKTAEIIKFLSTDVYHPPVNPELFGQHILLAKIVGRIMDAHKTNKDLAGELTGERNLKSLEKALQSWQKHVPANLDFNNLKYRIPADNQITNLQICFRLCVILLHIPQVSSFVRKQQQQKLQQSVHGISKPLYFQFCQTAAREIEQLVSRNQSSGYLMLTQTAFAVFQSGWIHLTAAKVSCHAVDTPEFGAQAEITAYLNLLEVMGRRWRGAAILFQKLNLIAENAKANGQYGSKCGPSCASFATKGDYINSTNGFQPIDMASNDGMTPDRLLSSNSQFSMQSLFPTNTQSPTNMHYNSTFFQINDENGQIQPTGFQDCSQEMNTPELGYIDLNGGNSLYAKGTADESVTVNGGIIPDLFLPLSSQSAVQTPVQTDLPFFTNTFPNHNYPSFYDELPGNNQGDSSMMQNNANPHLFEIDSINIKIEQNGSFTDADFLTLISSVTGQNINELGSGGNANDGLDMDFWTSLDFESL</sequence>
<dbReference type="PANTHER" id="PTHR47338">
    <property type="entry name" value="ZN(II)2CYS6 TRANSCRIPTION FACTOR (EUROFUNG)-RELATED"/>
    <property type="match status" value="1"/>
</dbReference>
<proteinExistence type="predicted"/>
<keyword evidence="2" id="KW-0479">Metal-binding</keyword>
<evidence type="ECO:0000313" key="7">
    <source>
        <dbReference type="Proteomes" id="UP001211907"/>
    </source>
</evidence>
<evidence type="ECO:0000256" key="4">
    <source>
        <dbReference type="ARBA" id="ARBA00023163"/>
    </source>
</evidence>
<dbReference type="CDD" id="cd12148">
    <property type="entry name" value="fungal_TF_MHR"/>
    <property type="match status" value="1"/>
</dbReference>
<comment type="caution">
    <text evidence="6">The sequence shown here is derived from an EMBL/GenBank/DDBJ whole genome shotgun (WGS) entry which is preliminary data.</text>
</comment>
<keyword evidence="4" id="KW-0804">Transcription</keyword>
<dbReference type="AlphaFoldDB" id="A0AAD5SMH4"/>
<dbReference type="GO" id="GO:0000981">
    <property type="term" value="F:DNA-binding transcription factor activity, RNA polymerase II-specific"/>
    <property type="evidence" value="ECO:0007669"/>
    <property type="project" value="InterPro"/>
</dbReference>
<reference evidence="6" key="1">
    <citation type="submission" date="2020-05" db="EMBL/GenBank/DDBJ databases">
        <title>Phylogenomic resolution of chytrid fungi.</title>
        <authorList>
            <person name="Stajich J.E."/>
            <person name="Amses K."/>
            <person name="Simmons R."/>
            <person name="Seto K."/>
            <person name="Myers J."/>
            <person name="Bonds A."/>
            <person name="Quandt C.A."/>
            <person name="Barry K."/>
            <person name="Liu P."/>
            <person name="Grigoriev I."/>
            <person name="Longcore J.E."/>
            <person name="James T.Y."/>
        </authorList>
    </citation>
    <scope>NUCLEOTIDE SEQUENCE</scope>
    <source>
        <strain evidence="6">JEL0513</strain>
    </source>
</reference>
<name>A0AAD5SMH4_9FUNG</name>
<keyword evidence="5" id="KW-0539">Nucleus</keyword>
<dbReference type="GO" id="GO:0005634">
    <property type="term" value="C:nucleus"/>
    <property type="evidence" value="ECO:0007669"/>
    <property type="project" value="UniProtKB-SubCell"/>
</dbReference>
<dbReference type="Proteomes" id="UP001211907">
    <property type="component" value="Unassembled WGS sequence"/>
</dbReference>
<evidence type="ECO:0000256" key="1">
    <source>
        <dbReference type="ARBA" id="ARBA00004123"/>
    </source>
</evidence>
<dbReference type="EMBL" id="JADGJH010004998">
    <property type="protein sequence ID" value="KAJ3082646.1"/>
    <property type="molecule type" value="Genomic_DNA"/>
</dbReference>
<keyword evidence="3" id="KW-0805">Transcription regulation</keyword>
<comment type="subcellular location">
    <subcellularLocation>
        <location evidence="1">Nucleus</location>
    </subcellularLocation>
</comment>
<dbReference type="InterPro" id="IPR050815">
    <property type="entry name" value="TF_fung"/>
</dbReference>
<accession>A0AAD5SMH4</accession>
<dbReference type="PANTHER" id="PTHR47338:SF5">
    <property type="entry name" value="ZN(II)2CYS6 TRANSCRIPTION FACTOR (EUROFUNG)"/>
    <property type="match status" value="1"/>
</dbReference>
<keyword evidence="7" id="KW-1185">Reference proteome</keyword>
<dbReference type="GO" id="GO:0046872">
    <property type="term" value="F:metal ion binding"/>
    <property type="evidence" value="ECO:0007669"/>
    <property type="project" value="UniProtKB-KW"/>
</dbReference>
<protein>
    <submittedName>
        <fullName evidence="6">Uncharacterized protein</fullName>
    </submittedName>
</protein>